<evidence type="ECO:0000313" key="11">
    <source>
        <dbReference type="WBParaSite" id="HDID_0000821701-mRNA-1"/>
    </source>
</evidence>
<name>A0A0R3SSE9_HYMDI</name>
<feature type="region of interest" description="Disordered" evidence="8">
    <location>
        <begin position="227"/>
        <end position="250"/>
    </location>
</feature>
<dbReference type="WBParaSite" id="HDID_0000821701-mRNA-1">
    <property type="protein sequence ID" value="HDID_0000821701-mRNA-1"/>
    <property type="gene ID" value="HDID_0000821701"/>
</dbReference>
<gene>
    <name evidence="9" type="ORF">HDID_LOCUS8215</name>
</gene>
<keyword evidence="3" id="KW-0698">rRNA processing</keyword>
<dbReference type="Gene3D" id="2.130.10.10">
    <property type="entry name" value="YVTN repeat-like/Quinoprotein amine dehydrogenase"/>
    <property type="match status" value="1"/>
</dbReference>
<feature type="compositionally biased region" description="Acidic residues" evidence="8">
    <location>
        <begin position="228"/>
        <end position="247"/>
    </location>
</feature>
<reference evidence="9 10" key="2">
    <citation type="submission" date="2018-11" db="EMBL/GenBank/DDBJ databases">
        <authorList>
            <consortium name="Pathogen Informatics"/>
        </authorList>
    </citation>
    <scope>NUCLEOTIDE SEQUENCE [LARGE SCALE GENOMIC DNA]</scope>
</reference>
<dbReference type="PANTHER" id="PTHR44215">
    <property type="entry name" value="WD REPEAT-CONTAINING PROTEIN 75"/>
    <property type="match status" value="1"/>
</dbReference>
<dbReference type="AlphaFoldDB" id="A0A0R3SSE9"/>
<keyword evidence="4" id="KW-0853">WD repeat</keyword>
<evidence type="ECO:0000256" key="2">
    <source>
        <dbReference type="ARBA" id="ARBA00022517"/>
    </source>
</evidence>
<evidence type="ECO:0000256" key="7">
    <source>
        <dbReference type="ARBA" id="ARBA00023242"/>
    </source>
</evidence>
<accession>A0A0R3SSE9</accession>
<dbReference type="SUPFAM" id="SSF50978">
    <property type="entry name" value="WD40 repeat-like"/>
    <property type="match status" value="1"/>
</dbReference>
<dbReference type="EMBL" id="UYSG01011047">
    <property type="protein sequence ID" value="VDL60533.1"/>
    <property type="molecule type" value="Genomic_DNA"/>
</dbReference>
<dbReference type="GO" id="GO:0032040">
    <property type="term" value="C:small-subunit processome"/>
    <property type="evidence" value="ECO:0007669"/>
    <property type="project" value="InterPro"/>
</dbReference>
<dbReference type="OrthoDB" id="4096at2759"/>
<keyword evidence="6" id="KW-0804">Transcription</keyword>
<dbReference type="GO" id="GO:2000234">
    <property type="term" value="P:positive regulation of rRNA processing"/>
    <property type="evidence" value="ECO:0007669"/>
    <property type="project" value="TreeGrafter"/>
</dbReference>
<protein>
    <submittedName>
        <fullName evidence="11">WD_REPEATS_REGION domain-containing protein</fullName>
    </submittedName>
</protein>
<dbReference type="PANTHER" id="PTHR44215:SF1">
    <property type="entry name" value="WD REPEAT-CONTAINING PROTEIN 75"/>
    <property type="match status" value="1"/>
</dbReference>
<dbReference type="Pfam" id="PF23869">
    <property type="entry name" value="Beta-prop_WDR75_1st"/>
    <property type="match status" value="1"/>
</dbReference>
<dbReference type="GO" id="GO:0045943">
    <property type="term" value="P:positive regulation of transcription by RNA polymerase I"/>
    <property type="evidence" value="ECO:0007669"/>
    <property type="project" value="InterPro"/>
</dbReference>
<dbReference type="GO" id="GO:0006364">
    <property type="term" value="P:rRNA processing"/>
    <property type="evidence" value="ECO:0007669"/>
    <property type="project" value="UniProtKB-KW"/>
</dbReference>
<evidence type="ECO:0000256" key="5">
    <source>
        <dbReference type="ARBA" id="ARBA00022737"/>
    </source>
</evidence>
<evidence type="ECO:0000313" key="9">
    <source>
        <dbReference type="EMBL" id="VDL60533.1"/>
    </source>
</evidence>
<dbReference type="SMART" id="SM00320">
    <property type="entry name" value="WD40"/>
    <property type="match status" value="3"/>
</dbReference>
<evidence type="ECO:0000256" key="6">
    <source>
        <dbReference type="ARBA" id="ARBA00023163"/>
    </source>
</evidence>
<dbReference type="GO" id="GO:0003723">
    <property type="term" value="F:RNA binding"/>
    <property type="evidence" value="ECO:0007669"/>
    <property type="project" value="InterPro"/>
</dbReference>
<keyword evidence="7" id="KW-0539">Nucleus</keyword>
<evidence type="ECO:0000256" key="8">
    <source>
        <dbReference type="SAM" id="MobiDB-lite"/>
    </source>
</evidence>
<sequence>MPAKGVDVLRFNRKSAVISKTSPVFIKQNSLLIYASDKIIYAHNIQTGKDVYKISSHGDVVTKLWVEGDKLFSCGLDTKVIVSDIHTGRCISRLSLKKPIACLVNYSSTYVATLEEKDKSLITVFKSSFDQGHTIFHDIDLITAYDVNDHFVAAIAGTKLYLHWFKYNNYICYALPIADKSLLKRFKRLTCIACHPTEPIVATGNAKGEIMMWWNFVRTSTYFHERMEDDDSNDEEEESSIEEESDKEEVGKHLYSGGLEGVLVKWDLTDSFGGVKNRRFLSMLNSPVQSISAPGGAAGDCVVICLERNCFFVMNGAMQILYKHSNLDQTPGRWRWAASHNSNSTIALALGNPEKMEGNNIPNSTPSFPVLLSGSLGSLQVVNAADAKIISTMEMNQRNYVLCDYVPVPLISEALLVDSWNDGEWIVTYSELQLPKIKAKRPYHAGCQSDNQAQLVWWCRSSTAAELTYEAVFGESVAYFKCQATDLKFTRHPESQQGFHTLLILRDQRVITWQYNPASKVQQSQRPWRKVGSFSLEPNLIFYSMPDGKNKGEVLPSTLPKVAVLNVQLESEEKVDLLRSREEAVDRVKEQGPKSILVCASGLTLKTFAWIRWISGNMTMEDMLPLHTLDLSTWSELPTEKDAGKRIVQLAVLNHAASSCVVLIRPFKCEAAFGALSVIEISPSDGSLNPRSGVFNIKPTSALAVHPSQPIVAVGLMNGSCTVYNESLQSLAIFAQTPSLPFCDRQRYSTKKEKNTPLSRPNALVFLPAAQSTPVPPLAVVFTTQRGREIGRKDLAVFGLPTVASVAEAPKKAHAEMASAPSEQSTSGLLSKVELIDEEEGEMGGDQLLLPVHRRKRRLDTGNELLRTLRQVSQYPLDVAPPAEQLLAQIFKKPTL</sequence>
<keyword evidence="2" id="KW-0690">Ribosome biogenesis</keyword>
<dbReference type="Proteomes" id="UP000274504">
    <property type="component" value="Unassembled WGS sequence"/>
</dbReference>
<proteinExistence type="predicted"/>
<dbReference type="InterPro" id="IPR015943">
    <property type="entry name" value="WD40/YVTN_repeat-like_dom_sf"/>
</dbReference>
<keyword evidence="5" id="KW-0677">Repeat</keyword>
<dbReference type="STRING" id="6216.A0A0R3SSE9"/>
<dbReference type="InterPro" id="IPR001680">
    <property type="entry name" value="WD40_rpt"/>
</dbReference>
<dbReference type="InterPro" id="IPR036322">
    <property type="entry name" value="WD40_repeat_dom_sf"/>
</dbReference>
<evidence type="ECO:0000256" key="1">
    <source>
        <dbReference type="ARBA" id="ARBA00004604"/>
    </source>
</evidence>
<comment type="subcellular location">
    <subcellularLocation>
        <location evidence="1">Nucleus</location>
        <location evidence="1">Nucleolus</location>
    </subcellularLocation>
</comment>
<reference evidence="11" key="1">
    <citation type="submission" date="2017-02" db="UniProtKB">
        <authorList>
            <consortium name="WormBaseParasite"/>
        </authorList>
    </citation>
    <scope>IDENTIFICATION</scope>
</reference>
<evidence type="ECO:0000256" key="3">
    <source>
        <dbReference type="ARBA" id="ARBA00022552"/>
    </source>
</evidence>
<evidence type="ECO:0000256" key="4">
    <source>
        <dbReference type="ARBA" id="ARBA00022574"/>
    </source>
</evidence>
<dbReference type="InterPro" id="IPR053826">
    <property type="entry name" value="WDR75"/>
</dbReference>
<organism evidence="11">
    <name type="scientific">Hymenolepis diminuta</name>
    <name type="common">Rat tapeworm</name>
    <dbReference type="NCBI Taxonomy" id="6216"/>
    <lineage>
        <taxon>Eukaryota</taxon>
        <taxon>Metazoa</taxon>
        <taxon>Spiralia</taxon>
        <taxon>Lophotrochozoa</taxon>
        <taxon>Platyhelminthes</taxon>
        <taxon>Cestoda</taxon>
        <taxon>Eucestoda</taxon>
        <taxon>Cyclophyllidea</taxon>
        <taxon>Hymenolepididae</taxon>
        <taxon>Hymenolepis</taxon>
    </lineage>
</organism>
<evidence type="ECO:0000313" key="10">
    <source>
        <dbReference type="Proteomes" id="UP000274504"/>
    </source>
</evidence>